<keyword evidence="2" id="KW-1185">Reference proteome</keyword>
<gene>
    <name evidence="1" type="ORF">FHU41_001913</name>
</gene>
<reference evidence="1 2" key="1">
    <citation type="submission" date="2020-07" db="EMBL/GenBank/DDBJ databases">
        <title>Sequencing the genomes of 1000 actinobacteria strains.</title>
        <authorList>
            <person name="Klenk H.-P."/>
        </authorList>
    </citation>
    <scope>NUCLEOTIDE SEQUENCE [LARGE SCALE GENOMIC DNA]</scope>
    <source>
        <strain evidence="1 2">DSM 102047</strain>
    </source>
</reference>
<dbReference type="AlphaFoldDB" id="A0A7Y9LU45"/>
<protein>
    <submittedName>
        <fullName evidence="1">Uncharacterized protein</fullName>
    </submittedName>
</protein>
<sequence>MTELLSEIIENGLILSRDFQAPQNSFSEPTLSPI</sequence>
<organism evidence="1 2">
    <name type="scientific">Psychromicrobium silvestre</name>
    <dbReference type="NCBI Taxonomy" id="1645614"/>
    <lineage>
        <taxon>Bacteria</taxon>
        <taxon>Bacillati</taxon>
        <taxon>Actinomycetota</taxon>
        <taxon>Actinomycetes</taxon>
        <taxon>Micrococcales</taxon>
        <taxon>Micrococcaceae</taxon>
        <taxon>Psychromicrobium</taxon>
    </lineage>
</organism>
<dbReference type="Proteomes" id="UP000521748">
    <property type="component" value="Unassembled WGS sequence"/>
</dbReference>
<dbReference type="EMBL" id="JACBYQ010000002">
    <property type="protein sequence ID" value="NYE95663.1"/>
    <property type="molecule type" value="Genomic_DNA"/>
</dbReference>
<comment type="caution">
    <text evidence="1">The sequence shown here is derived from an EMBL/GenBank/DDBJ whole genome shotgun (WGS) entry which is preliminary data.</text>
</comment>
<proteinExistence type="predicted"/>
<evidence type="ECO:0000313" key="2">
    <source>
        <dbReference type="Proteomes" id="UP000521748"/>
    </source>
</evidence>
<accession>A0A7Y9LU45</accession>
<name>A0A7Y9LU45_9MICC</name>
<evidence type="ECO:0000313" key="1">
    <source>
        <dbReference type="EMBL" id="NYE95663.1"/>
    </source>
</evidence>